<evidence type="ECO:0000313" key="2">
    <source>
        <dbReference type="Proteomes" id="UP000527355"/>
    </source>
</evidence>
<protein>
    <submittedName>
        <fullName evidence="1">Uncharacterized protein</fullName>
    </submittedName>
</protein>
<keyword evidence="2" id="KW-1185">Reference proteome</keyword>
<proteinExistence type="predicted"/>
<reference evidence="1 2" key="1">
    <citation type="journal article" date="2020" name="Nature">
        <title>Six reference-quality genomes reveal evolution of bat adaptations.</title>
        <authorList>
            <person name="Jebb D."/>
            <person name="Huang Z."/>
            <person name="Pippel M."/>
            <person name="Hughes G.M."/>
            <person name="Lavrichenko K."/>
            <person name="Devanna P."/>
            <person name="Winkler S."/>
            <person name="Jermiin L.S."/>
            <person name="Skirmuntt E.C."/>
            <person name="Katzourakis A."/>
            <person name="Burkitt-Gray L."/>
            <person name="Ray D.A."/>
            <person name="Sullivan K.A.M."/>
            <person name="Roscito J.G."/>
            <person name="Kirilenko B.M."/>
            <person name="Davalos L.M."/>
            <person name="Corthals A.P."/>
            <person name="Power M.L."/>
            <person name="Jones G."/>
            <person name="Ransome R.D."/>
            <person name="Dechmann D.K.N."/>
            <person name="Locatelli A.G."/>
            <person name="Puechmaille S.J."/>
            <person name="Fedrigo O."/>
            <person name="Jarvis E.D."/>
            <person name="Hiller M."/>
            <person name="Vernes S.C."/>
            <person name="Myers E.W."/>
            <person name="Teeling E.C."/>
        </authorList>
    </citation>
    <scope>NUCLEOTIDE SEQUENCE [LARGE SCALE GENOMIC DNA]</scope>
    <source>
        <strain evidence="1">MMyoMyo1</strain>
        <tissue evidence="1">Flight muscle</tissue>
    </source>
</reference>
<accession>A0A7J7SCU3</accession>
<dbReference type="Proteomes" id="UP000527355">
    <property type="component" value="Unassembled WGS sequence"/>
</dbReference>
<comment type="caution">
    <text evidence="1">The sequence shown here is derived from an EMBL/GenBank/DDBJ whole genome shotgun (WGS) entry which is preliminary data.</text>
</comment>
<name>A0A7J7SCU3_MYOMY</name>
<sequence length="124" mass="13870">MAALPPPTCLYKHLGTLPTVTQRRLCPFPGVKFPQLRGLFLPTPTYLPSSQCPDLCPPSLKPALPRTLWCRCADTVPCHPLSCKRDQEASKQPSRGQVLCWERTSYTHRGTGLSEPTWPGQWQS</sequence>
<dbReference type="EMBL" id="JABWUV010000019">
    <property type="protein sequence ID" value="KAF6285967.1"/>
    <property type="molecule type" value="Genomic_DNA"/>
</dbReference>
<organism evidence="1 2">
    <name type="scientific">Myotis myotis</name>
    <name type="common">Greater mouse-eared bat</name>
    <name type="synonym">Vespertilio myotis</name>
    <dbReference type="NCBI Taxonomy" id="51298"/>
    <lineage>
        <taxon>Eukaryota</taxon>
        <taxon>Metazoa</taxon>
        <taxon>Chordata</taxon>
        <taxon>Craniata</taxon>
        <taxon>Vertebrata</taxon>
        <taxon>Euteleostomi</taxon>
        <taxon>Mammalia</taxon>
        <taxon>Eutheria</taxon>
        <taxon>Laurasiatheria</taxon>
        <taxon>Chiroptera</taxon>
        <taxon>Yangochiroptera</taxon>
        <taxon>Vespertilionidae</taxon>
        <taxon>Myotis</taxon>
    </lineage>
</organism>
<dbReference type="AlphaFoldDB" id="A0A7J7SCU3"/>
<evidence type="ECO:0000313" key="1">
    <source>
        <dbReference type="EMBL" id="KAF6285967.1"/>
    </source>
</evidence>
<gene>
    <name evidence="1" type="ORF">mMyoMyo1_009523</name>
</gene>